<dbReference type="OrthoDB" id="9231654at2"/>
<dbReference type="Proteomes" id="UP000198418">
    <property type="component" value="Unassembled WGS sequence"/>
</dbReference>
<evidence type="ECO:0000313" key="1">
    <source>
        <dbReference type="EMBL" id="SNB68206.1"/>
    </source>
</evidence>
<dbReference type="RefSeq" id="WP_088520157.1">
    <property type="nucleotide sequence ID" value="NZ_FYDG01000003.1"/>
</dbReference>
<keyword evidence="2" id="KW-1185">Reference proteome</keyword>
<evidence type="ECO:0000313" key="2">
    <source>
        <dbReference type="Proteomes" id="UP000198418"/>
    </source>
</evidence>
<reference evidence="2" key="1">
    <citation type="submission" date="2017-06" db="EMBL/GenBank/DDBJ databases">
        <authorList>
            <person name="Varghese N."/>
            <person name="Submissions S."/>
        </authorList>
    </citation>
    <scope>NUCLEOTIDE SEQUENCE [LARGE SCALE GENOMIC DNA]</scope>
    <source>
        <strain evidence="2">DSM 137</strain>
    </source>
</reference>
<organism evidence="1 2">
    <name type="scientific">Rhodoblastus acidophilus</name>
    <name type="common">Rhodopseudomonas acidophila</name>
    <dbReference type="NCBI Taxonomy" id="1074"/>
    <lineage>
        <taxon>Bacteria</taxon>
        <taxon>Pseudomonadati</taxon>
        <taxon>Pseudomonadota</taxon>
        <taxon>Alphaproteobacteria</taxon>
        <taxon>Hyphomicrobiales</taxon>
        <taxon>Rhodoblastaceae</taxon>
        <taxon>Rhodoblastus</taxon>
    </lineage>
</organism>
<name>A0A212R7P5_RHOAC</name>
<gene>
    <name evidence="1" type="ORF">SAMN06265338_10314</name>
</gene>
<dbReference type="AlphaFoldDB" id="A0A212R7P5"/>
<protein>
    <submittedName>
        <fullName evidence="1">Uncharacterized protein</fullName>
    </submittedName>
</protein>
<proteinExistence type="predicted"/>
<sequence length="73" mass="8290">MANSPPEQNWKIDASEHERQGFATCTDKGVIVWRGSLTELADGAMPDFDVIYCHDKDVDRVWQAVAKGQLERR</sequence>
<dbReference type="EMBL" id="FYDG01000003">
    <property type="protein sequence ID" value="SNB68206.1"/>
    <property type="molecule type" value="Genomic_DNA"/>
</dbReference>
<accession>A0A212R7P5</accession>